<keyword evidence="1" id="KW-1133">Transmembrane helix</keyword>
<evidence type="ECO:0000256" key="1">
    <source>
        <dbReference type="SAM" id="Phobius"/>
    </source>
</evidence>
<evidence type="ECO:0000313" key="2">
    <source>
        <dbReference type="EMBL" id="KAF1847032.1"/>
    </source>
</evidence>
<dbReference type="EMBL" id="ML976615">
    <property type="protein sequence ID" value="KAF1847032.1"/>
    <property type="molecule type" value="Genomic_DNA"/>
</dbReference>
<accession>A0A9P4GKR1</accession>
<keyword evidence="3" id="KW-1185">Reference proteome</keyword>
<comment type="caution">
    <text evidence="2">The sequence shown here is derived from an EMBL/GenBank/DDBJ whole genome shotgun (WGS) entry which is preliminary data.</text>
</comment>
<gene>
    <name evidence="2" type="ORF">K460DRAFT_52082</name>
</gene>
<keyword evidence="1" id="KW-0812">Transmembrane</keyword>
<dbReference type="GeneID" id="63855743"/>
<keyword evidence="1" id="KW-0472">Membrane</keyword>
<evidence type="ECO:0000313" key="3">
    <source>
        <dbReference type="Proteomes" id="UP000800039"/>
    </source>
</evidence>
<dbReference type="Proteomes" id="UP000800039">
    <property type="component" value="Unassembled WGS sequence"/>
</dbReference>
<sequence>MRDILERQLSEHGSKVADQDLRYRCACRGHESAGFSLIVRVAMLKRLSCILFVAILLSGSGCYVARPNGAVFLGHRMDW</sequence>
<dbReference type="RefSeq" id="XP_040789595.1">
    <property type="nucleotide sequence ID" value="XM_040938487.1"/>
</dbReference>
<organism evidence="2 3">
    <name type="scientific">Cucurbitaria berberidis CBS 394.84</name>
    <dbReference type="NCBI Taxonomy" id="1168544"/>
    <lineage>
        <taxon>Eukaryota</taxon>
        <taxon>Fungi</taxon>
        <taxon>Dikarya</taxon>
        <taxon>Ascomycota</taxon>
        <taxon>Pezizomycotina</taxon>
        <taxon>Dothideomycetes</taxon>
        <taxon>Pleosporomycetidae</taxon>
        <taxon>Pleosporales</taxon>
        <taxon>Pleosporineae</taxon>
        <taxon>Cucurbitariaceae</taxon>
        <taxon>Cucurbitaria</taxon>
    </lineage>
</organism>
<dbReference type="AlphaFoldDB" id="A0A9P4GKR1"/>
<feature type="transmembrane region" description="Helical" evidence="1">
    <location>
        <begin position="47"/>
        <end position="66"/>
    </location>
</feature>
<proteinExistence type="predicted"/>
<reference evidence="2" key="1">
    <citation type="submission" date="2020-01" db="EMBL/GenBank/DDBJ databases">
        <authorList>
            <consortium name="DOE Joint Genome Institute"/>
            <person name="Haridas S."/>
            <person name="Albert R."/>
            <person name="Binder M."/>
            <person name="Bloem J."/>
            <person name="Labutti K."/>
            <person name="Salamov A."/>
            <person name="Andreopoulos B."/>
            <person name="Baker S.E."/>
            <person name="Barry K."/>
            <person name="Bills G."/>
            <person name="Bluhm B.H."/>
            <person name="Cannon C."/>
            <person name="Castanera R."/>
            <person name="Culley D.E."/>
            <person name="Daum C."/>
            <person name="Ezra D."/>
            <person name="Gonzalez J.B."/>
            <person name="Henrissat B."/>
            <person name="Kuo A."/>
            <person name="Liang C."/>
            <person name="Lipzen A."/>
            <person name="Lutzoni F."/>
            <person name="Magnuson J."/>
            <person name="Mondo S."/>
            <person name="Nolan M."/>
            <person name="Ohm R."/>
            <person name="Pangilinan J."/>
            <person name="Park H.-J."/>
            <person name="Ramirez L."/>
            <person name="Alfaro M."/>
            <person name="Sun H."/>
            <person name="Tritt A."/>
            <person name="Yoshinaga Y."/>
            <person name="Zwiers L.-H."/>
            <person name="Turgeon B.G."/>
            <person name="Goodwin S.B."/>
            <person name="Spatafora J.W."/>
            <person name="Crous P.W."/>
            <person name="Grigoriev I.V."/>
        </authorList>
    </citation>
    <scope>NUCLEOTIDE SEQUENCE</scope>
    <source>
        <strain evidence="2">CBS 394.84</strain>
    </source>
</reference>
<protein>
    <submittedName>
        <fullName evidence="2">Uncharacterized protein</fullName>
    </submittedName>
</protein>
<name>A0A9P4GKR1_9PLEO</name>